<feature type="compositionally biased region" description="Pro residues" evidence="1">
    <location>
        <begin position="163"/>
        <end position="173"/>
    </location>
</feature>
<dbReference type="CDD" id="cd06223">
    <property type="entry name" value="PRTases_typeI"/>
    <property type="match status" value="1"/>
</dbReference>
<dbReference type="Pfam" id="PF00156">
    <property type="entry name" value="Pribosyltran"/>
    <property type="match status" value="1"/>
</dbReference>
<dbReference type="InterPro" id="IPR000836">
    <property type="entry name" value="PRTase_dom"/>
</dbReference>
<protein>
    <submittedName>
        <fullName evidence="3">Phosphoribosyltransferase domain-containing protein</fullName>
    </submittedName>
</protein>
<feature type="domain" description="Phosphoribosyltransferase" evidence="2">
    <location>
        <begin position="37"/>
        <end position="163"/>
    </location>
</feature>
<organism evidence="3 4">
    <name type="scientific">Streptomyces halstedii</name>
    <dbReference type="NCBI Taxonomy" id="1944"/>
    <lineage>
        <taxon>Bacteria</taxon>
        <taxon>Bacillati</taxon>
        <taxon>Actinomycetota</taxon>
        <taxon>Actinomycetes</taxon>
        <taxon>Kitasatosporales</taxon>
        <taxon>Streptomycetaceae</taxon>
        <taxon>Streptomyces</taxon>
    </lineage>
</organism>
<accession>A0ABS6U1T0</accession>
<evidence type="ECO:0000313" key="4">
    <source>
        <dbReference type="Proteomes" id="UP000735541"/>
    </source>
</evidence>
<proteinExistence type="predicted"/>
<sequence>MSTVAHRARVFEGKRVWAMSQEAFLAAAALIAAHEVRFAPELVIGLARGGVPLAREAARLLGVPAAEIRARHNVSDLVGLQATGEVEVDEPALDAATTTARRVLVVDDICGSGATLRAVTGLLARSGISARTAVLCRNGGADFPLHTWVWPVADWVAFPWEAPPPPESTPLPHPRQVHTTQETP</sequence>
<name>A0ABS6U1T0_STRHA</name>
<gene>
    <name evidence="3" type="ORF">STHAL_32640</name>
</gene>
<dbReference type="Gene3D" id="3.40.50.2020">
    <property type="match status" value="1"/>
</dbReference>
<dbReference type="EMBL" id="JAHUVW010000004">
    <property type="protein sequence ID" value="MBV7674198.1"/>
    <property type="molecule type" value="Genomic_DNA"/>
</dbReference>
<dbReference type="GO" id="GO:0016757">
    <property type="term" value="F:glycosyltransferase activity"/>
    <property type="evidence" value="ECO:0007669"/>
    <property type="project" value="UniProtKB-KW"/>
</dbReference>
<evidence type="ECO:0000313" key="3">
    <source>
        <dbReference type="EMBL" id="MBV7674198.1"/>
    </source>
</evidence>
<evidence type="ECO:0000259" key="2">
    <source>
        <dbReference type="Pfam" id="PF00156"/>
    </source>
</evidence>
<comment type="caution">
    <text evidence="3">The sequence shown here is derived from an EMBL/GenBank/DDBJ whole genome shotgun (WGS) entry which is preliminary data.</text>
</comment>
<keyword evidence="4" id="KW-1185">Reference proteome</keyword>
<evidence type="ECO:0000256" key="1">
    <source>
        <dbReference type="SAM" id="MobiDB-lite"/>
    </source>
</evidence>
<dbReference type="RefSeq" id="WP_228873912.1">
    <property type="nucleotide sequence ID" value="NZ_JAHUVW010000004.1"/>
</dbReference>
<reference evidence="3 4" key="1">
    <citation type="submission" date="2021-07" db="EMBL/GenBank/DDBJ databases">
        <title>Sequencing Streptomyces halstedii LGO-A4 genome an citrus endophytic actinomycete.</title>
        <authorList>
            <person name="Samborskyy M."/>
            <person name="Scott N."/>
            <person name="Deglau R."/>
            <person name="Dickens S."/>
            <person name="Oliveira L.G."/>
        </authorList>
    </citation>
    <scope>NUCLEOTIDE SEQUENCE [LARGE SCALE GENOMIC DNA]</scope>
    <source>
        <strain evidence="3 4">LGO-A4</strain>
    </source>
</reference>
<dbReference type="Proteomes" id="UP000735541">
    <property type="component" value="Unassembled WGS sequence"/>
</dbReference>
<feature type="region of interest" description="Disordered" evidence="1">
    <location>
        <begin position="163"/>
        <end position="184"/>
    </location>
</feature>
<dbReference type="InterPro" id="IPR029057">
    <property type="entry name" value="PRTase-like"/>
</dbReference>
<dbReference type="SUPFAM" id="SSF53271">
    <property type="entry name" value="PRTase-like"/>
    <property type="match status" value="1"/>
</dbReference>
<keyword evidence="3" id="KW-0328">Glycosyltransferase</keyword>
<keyword evidence="3" id="KW-0808">Transferase</keyword>